<name>A0ABN0QYS7_MYCUL</name>
<sequence>MYAMLHTLRKDQPVRIRYDNKTLQTSLLLIGNSVYLRPDSPPRGAPAWTMA</sequence>
<gene>
    <name evidence="1" type="ORF">I551_3708</name>
</gene>
<dbReference type="Proteomes" id="UP000020681">
    <property type="component" value="Unassembled WGS sequence"/>
</dbReference>
<comment type="caution">
    <text evidence="1">The sequence shown here is derived from an EMBL/GenBank/DDBJ whole genome shotgun (WGS) entry which is preliminary data.</text>
</comment>
<keyword evidence="2" id="KW-1185">Reference proteome</keyword>
<accession>A0ABN0QYS7</accession>
<protein>
    <submittedName>
        <fullName evidence="1">PAP2 superfamily domain protein</fullName>
    </submittedName>
</protein>
<evidence type="ECO:0000313" key="1">
    <source>
        <dbReference type="EMBL" id="EUA89817.1"/>
    </source>
</evidence>
<proteinExistence type="predicted"/>
<reference evidence="1 2" key="1">
    <citation type="submission" date="2014-01" db="EMBL/GenBank/DDBJ databases">
        <authorList>
            <person name="Dobos K."/>
            <person name="Lenaerts A."/>
            <person name="Ordway D."/>
            <person name="DeGroote M.A."/>
            <person name="Parker T."/>
            <person name="Sizemore C."/>
            <person name="Tallon L.J."/>
            <person name="Sadzewicz L.K."/>
            <person name="Sengamalay N."/>
            <person name="Fraser C.M."/>
            <person name="Hine E."/>
            <person name="Shefchek K.A."/>
            <person name="Das S.P."/>
            <person name="Tettelin H."/>
        </authorList>
    </citation>
    <scope>NUCLEOTIDE SEQUENCE [LARGE SCALE GENOMIC DNA]</scope>
    <source>
        <strain evidence="1 2">Harvey</strain>
    </source>
</reference>
<evidence type="ECO:0000313" key="2">
    <source>
        <dbReference type="Proteomes" id="UP000020681"/>
    </source>
</evidence>
<dbReference type="EMBL" id="JAOL01000115">
    <property type="protein sequence ID" value="EUA89817.1"/>
    <property type="molecule type" value="Genomic_DNA"/>
</dbReference>
<organism evidence="1 2">
    <name type="scientific">Mycobacterium ulcerans str. Harvey</name>
    <dbReference type="NCBI Taxonomy" id="1299332"/>
    <lineage>
        <taxon>Bacteria</taxon>
        <taxon>Bacillati</taxon>
        <taxon>Actinomycetota</taxon>
        <taxon>Actinomycetes</taxon>
        <taxon>Mycobacteriales</taxon>
        <taxon>Mycobacteriaceae</taxon>
        <taxon>Mycobacterium</taxon>
        <taxon>Mycobacterium ulcerans group</taxon>
    </lineage>
</organism>